<dbReference type="Pfam" id="PF01546">
    <property type="entry name" value="Peptidase_M20"/>
    <property type="match status" value="1"/>
</dbReference>
<dbReference type="AlphaFoldDB" id="A0A841L4V5"/>
<evidence type="ECO:0000313" key="5">
    <source>
        <dbReference type="EMBL" id="MBB6227306.1"/>
    </source>
</evidence>
<dbReference type="RefSeq" id="WP_184197634.1">
    <property type="nucleotide sequence ID" value="NZ_JACIIV010000009.1"/>
</dbReference>
<dbReference type="SUPFAM" id="SSF55031">
    <property type="entry name" value="Bacterial exopeptidase dimerisation domain"/>
    <property type="match status" value="1"/>
</dbReference>
<accession>A0A841L4V5</accession>
<dbReference type="InterPro" id="IPR050072">
    <property type="entry name" value="Peptidase_M20A"/>
</dbReference>
<name>A0A841L4V5_9SPHN</name>
<dbReference type="EMBL" id="JACIIV010000009">
    <property type="protein sequence ID" value="MBB6227306.1"/>
    <property type="molecule type" value="Genomic_DNA"/>
</dbReference>
<protein>
    <submittedName>
        <fullName evidence="5">Acetylornithine deacetylase/succinyl-diaminopimelate desuccinylase-like protein</fullName>
    </submittedName>
</protein>
<dbReference type="InterPro" id="IPR036264">
    <property type="entry name" value="Bact_exopeptidase_dim_dom"/>
</dbReference>
<keyword evidence="1" id="KW-0479">Metal-binding</keyword>
<dbReference type="Pfam" id="PF07687">
    <property type="entry name" value="M20_dimer"/>
    <property type="match status" value="1"/>
</dbReference>
<dbReference type="InterPro" id="IPR002933">
    <property type="entry name" value="Peptidase_M20"/>
</dbReference>
<keyword evidence="6" id="KW-1185">Reference proteome</keyword>
<evidence type="ECO:0000313" key="6">
    <source>
        <dbReference type="Proteomes" id="UP000538147"/>
    </source>
</evidence>
<dbReference type="GO" id="GO:0046872">
    <property type="term" value="F:metal ion binding"/>
    <property type="evidence" value="ECO:0007669"/>
    <property type="project" value="UniProtKB-KW"/>
</dbReference>
<proteinExistence type="predicted"/>
<dbReference type="Proteomes" id="UP000538147">
    <property type="component" value="Unassembled WGS sequence"/>
</dbReference>
<feature type="chain" id="PRO_5033025579" evidence="3">
    <location>
        <begin position="18"/>
        <end position="413"/>
    </location>
</feature>
<dbReference type="PANTHER" id="PTHR43808">
    <property type="entry name" value="ACETYLORNITHINE DEACETYLASE"/>
    <property type="match status" value="1"/>
</dbReference>
<dbReference type="Gene3D" id="3.40.630.10">
    <property type="entry name" value="Zn peptidases"/>
    <property type="match status" value="1"/>
</dbReference>
<keyword evidence="3" id="KW-0732">Signal</keyword>
<comment type="caution">
    <text evidence="5">The sequence shown here is derived from an EMBL/GenBank/DDBJ whole genome shotgun (WGS) entry which is preliminary data.</text>
</comment>
<dbReference type="Gene3D" id="3.30.70.360">
    <property type="match status" value="1"/>
</dbReference>
<dbReference type="GO" id="GO:0016787">
    <property type="term" value="F:hydrolase activity"/>
    <property type="evidence" value="ECO:0007669"/>
    <property type="project" value="UniProtKB-KW"/>
</dbReference>
<evidence type="ECO:0000256" key="1">
    <source>
        <dbReference type="ARBA" id="ARBA00022723"/>
    </source>
</evidence>
<dbReference type="InterPro" id="IPR011650">
    <property type="entry name" value="Peptidase_M20_dimer"/>
</dbReference>
<keyword evidence="2" id="KW-0378">Hydrolase</keyword>
<dbReference type="SUPFAM" id="SSF53187">
    <property type="entry name" value="Zn-dependent exopeptidases"/>
    <property type="match status" value="1"/>
</dbReference>
<organism evidence="5 6">
    <name type="scientific">Polymorphobacter multimanifer</name>
    <dbReference type="NCBI Taxonomy" id="1070431"/>
    <lineage>
        <taxon>Bacteria</taxon>
        <taxon>Pseudomonadati</taxon>
        <taxon>Pseudomonadota</taxon>
        <taxon>Alphaproteobacteria</taxon>
        <taxon>Sphingomonadales</taxon>
        <taxon>Sphingosinicellaceae</taxon>
        <taxon>Polymorphobacter</taxon>
    </lineage>
</organism>
<feature type="domain" description="Peptidase M20 dimerisation" evidence="4">
    <location>
        <begin position="203"/>
        <end position="292"/>
    </location>
</feature>
<reference evidence="5 6" key="1">
    <citation type="submission" date="2020-08" db="EMBL/GenBank/DDBJ databases">
        <title>Genomic Encyclopedia of Type Strains, Phase IV (KMG-IV): sequencing the most valuable type-strain genomes for metagenomic binning, comparative biology and taxonomic classification.</title>
        <authorList>
            <person name="Goeker M."/>
        </authorList>
    </citation>
    <scope>NUCLEOTIDE SEQUENCE [LARGE SCALE GENOMIC DNA]</scope>
    <source>
        <strain evidence="5 6">DSM 102189</strain>
    </source>
</reference>
<sequence length="413" mass="42947">MRTSLLLFALLATPAAAQSPAALKLAHDNIANDYKQIVAEVVQLTEIPAPPFKEAARAARYAEMMKAVGLQEVTIDAVGNITSVRPGRDRKAKALVVSAHLDTVFPEGTPINVRREGTTLHAPGIGDDTIGLASMLAWVRAMDAAKIETRRDILFVATVGEEGQGDLRGVKHLFTENPLKARIGDFISFDGSGVNGITNGGVGSKRYSVTFKGPGGHSYGAYGIVNPMVAMASSVTGLYAITTPTDIKTTYAASTVTGGTSVNSIPNAITMEFDMRSRSPANLAALEKQLLGVIEGSVAAENSARNTRFGTISADPKLIGDRPAGETPASDPLVKAAQATLARNGYKSELGASSTDSNIPISLGIPAITLGAGAGGGRAHALDEFISIEEAPFVKGIQNGLDVVLAAVAVDRK</sequence>
<evidence type="ECO:0000256" key="2">
    <source>
        <dbReference type="ARBA" id="ARBA00022801"/>
    </source>
</evidence>
<feature type="signal peptide" evidence="3">
    <location>
        <begin position="1"/>
        <end position="17"/>
    </location>
</feature>
<gene>
    <name evidence="5" type="ORF">FHS79_001472</name>
</gene>
<evidence type="ECO:0000256" key="3">
    <source>
        <dbReference type="SAM" id="SignalP"/>
    </source>
</evidence>
<evidence type="ECO:0000259" key="4">
    <source>
        <dbReference type="Pfam" id="PF07687"/>
    </source>
</evidence>
<dbReference type="PANTHER" id="PTHR43808:SF17">
    <property type="entry name" value="PEPTIDASE M20"/>
    <property type="match status" value="1"/>
</dbReference>